<evidence type="ECO:0000256" key="1">
    <source>
        <dbReference type="SAM" id="Phobius"/>
    </source>
</evidence>
<evidence type="ECO:0000313" key="3">
    <source>
        <dbReference type="Proteomes" id="UP000325218"/>
    </source>
</evidence>
<proteinExistence type="predicted"/>
<accession>A0A5D0CYY4</accession>
<keyword evidence="1" id="KW-0812">Transmembrane</keyword>
<feature type="transmembrane region" description="Helical" evidence="1">
    <location>
        <begin position="7"/>
        <end position="26"/>
    </location>
</feature>
<comment type="caution">
    <text evidence="2">The sequence shown here is derived from an EMBL/GenBank/DDBJ whole genome shotgun (WGS) entry which is preliminary data.</text>
</comment>
<gene>
    <name evidence="2" type="ORF">FRY98_02115</name>
</gene>
<keyword evidence="3" id="KW-1185">Reference proteome</keyword>
<name>A0A5D0CYY4_9BACL</name>
<evidence type="ECO:0000313" key="2">
    <source>
        <dbReference type="EMBL" id="TYA14504.1"/>
    </source>
</evidence>
<dbReference type="RefSeq" id="WP_148450100.1">
    <property type="nucleotide sequence ID" value="NZ_VSDO01000001.1"/>
</dbReference>
<organism evidence="2 3">
    <name type="scientific">Paenibacillus faecis</name>
    <dbReference type="NCBI Taxonomy" id="862114"/>
    <lineage>
        <taxon>Bacteria</taxon>
        <taxon>Bacillati</taxon>
        <taxon>Bacillota</taxon>
        <taxon>Bacilli</taxon>
        <taxon>Bacillales</taxon>
        <taxon>Paenibacillaceae</taxon>
        <taxon>Paenibacillus</taxon>
    </lineage>
</organism>
<keyword evidence="1" id="KW-0472">Membrane</keyword>
<reference evidence="2 3" key="1">
    <citation type="submission" date="2019-08" db="EMBL/GenBank/DDBJ databases">
        <title>Genome sequencing of Paenibacillus faecis DSM 23593(T).</title>
        <authorList>
            <person name="Kook J.-K."/>
            <person name="Park S.-N."/>
            <person name="Lim Y.K."/>
        </authorList>
    </citation>
    <scope>NUCLEOTIDE SEQUENCE [LARGE SCALE GENOMIC DNA]</scope>
    <source>
        <strain evidence="2 3">DSM 23593</strain>
    </source>
</reference>
<dbReference type="EMBL" id="VSDO01000001">
    <property type="protein sequence ID" value="TYA14504.1"/>
    <property type="molecule type" value="Genomic_DNA"/>
</dbReference>
<keyword evidence="1" id="KW-1133">Transmembrane helix</keyword>
<dbReference type="AlphaFoldDB" id="A0A5D0CYY4"/>
<dbReference type="Proteomes" id="UP000325218">
    <property type="component" value="Unassembled WGS sequence"/>
</dbReference>
<dbReference type="OrthoDB" id="2667042at2"/>
<sequence length="144" mass="17006">MWCKIKKVVTLSLFFIVVIIGILYISNKATYTSLKKEVMDEISLTNLVKVSFRRYSDDKGTIIKDERRIEQMLAELSDIELKKVRNISADREYEVRIYLKDKNLGFEVTEDLNYMVIFKESGHQLYKVLDGKNHLKMIEALDYR</sequence>
<protein>
    <submittedName>
        <fullName evidence="2">Uncharacterized protein</fullName>
    </submittedName>
</protein>